<dbReference type="Gene3D" id="2.170.130.10">
    <property type="entry name" value="TonB-dependent receptor, plug domain"/>
    <property type="match status" value="1"/>
</dbReference>
<proteinExistence type="inferred from homology"/>
<dbReference type="EMBL" id="RKIK01000007">
    <property type="protein sequence ID" value="ROV61640.1"/>
    <property type="molecule type" value="Genomic_DNA"/>
</dbReference>
<keyword evidence="6 13" id="KW-0732">Signal</keyword>
<dbReference type="InterPro" id="IPR000531">
    <property type="entry name" value="Beta-barrel_TonB"/>
</dbReference>
<evidence type="ECO:0000313" key="16">
    <source>
        <dbReference type="EMBL" id="ROV58795.1"/>
    </source>
</evidence>
<keyword evidence="4 11" id="KW-1134">Transmembrane beta strand</keyword>
<feature type="chain" id="PRO_5036086891" evidence="13">
    <location>
        <begin position="22"/>
        <end position="700"/>
    </location>
</feature>
<evidence type="ECO:0000256" key="13">
    <source>
        <dbReference type="SAM" id="SignalP"/>
    </source>
</evidence>
<evidence type="ECO:0000256" key="1">
    <source>
        <dbReference type="ARBA" id="ARBA00004571"/>
    </source>
</evidence>
<dbReference type="EMBL" id="RKIK01000063">
    <property type="protein sequence ID" value="ROV58795.1"/>
    <property type="molecule type" value="Genomic_DNA"/>
</dbReference>
<dbReference type="GO" id="GO:0009279">
    <property type="term" value="C:cell outer membrane"/>
    <property type="evidence" value="ECO:0007669"/>
    <property type="project" value="UniProtKB-SubCell"/>
</dbReference>
<evidence type="ECO:0000256" key="11">
    <source>
        <dbReference type="PROSITE-ProRule" id="PRU01360"/>
    </source>
</evidence>
<feature type="signal peptide" evidence="13">
    <location>
        <begin position="1"/>
        <end position="21"/>
    </location>
</feature>
<reference evidence="16 18" key="1">
    <citation type="submission" date="2018-11" db="EMBL/GenBank/DDBJ databases">
        <title>Vibrio ponticus strain CAIM 1751 pathogenic for the snapper Lutjanus guttatus.</title>
        <authorList>
            <person name="Soto-Rodriguez S."/>
            <person name="Lozano-Olvera R."/>
            <person name="Gomez-Gil B."/>
        </authorList>
    </citation>
    <scope>NUCLEOTIDE SEQUENCE [LARGE SCALE GENOMIC DNA]</scope>
    <source>
        <strain evidence="16 18">CAIM 1751</strain>
    </source>
</reference>
<dbReference type="RefSeq" id="WP_123780891.1">
    <property type="nucleotide sequence ID" value="NZ_RKIK01000007.1"/>
</dbReference>
<dbReference type="GO" id="GO:0044718">
    <property type="term" value="P:siderophore transmembrane transport"/>
    <property type="evidence" value="ECO:0007669"/>
    <property type="project" value="TreeGrafter"/>
</dbReference>
<comment type="similarity">
    <text evidence="2">Belongs to the TonB-dependent receptor family. Hemoglobin/haptoglobin binding protein subfamily.</text>
</comment>
<keyword evidence="8 11" id="KW-0472">Membrane</keyword>
<protein>
    <submittedName>
        <fullName evidence="16">TonB-dependent receptor</fullName>
    </submittedName>
</protein>
<dbReference type="InterPro" id="IPR037066">
    <property type="entry name" value="Plug_dom_sf"/>
</dbReference>
<evidence type="ECO:0000313" key="17">
    <source>
        <dbReference type="EMBL" id="ROV61640.1"/>
    </source>
</evidence>
<dbReference type="Gene3D" id="2.40.170.20">
    <property type="entry name" value="TonB-dependent receptor, beta-barrel domain"/>
    <property type="match status" value="1"/>
</dbReference>
<evidence type="ECO:0000256" key="4">
    <source>
        <dbReference type="ARBA" id="ARBA00022452"/>
    </source>
</evidence>
<dbReference type="PANTHER" id="PTHR30069:SF29">
    <property type="entry name" value="HEMOGLOBIN AND HEMOGLOBIN-HAPTOGLOBIN-BINDING PROTEIN 1-RELATED"/>
    <property type="match status" value="1"/>
</dbReference>
<comment type="subcellular location">
    <subcellularLocation>
        <location evidence="1 11">Cell outer membrane</location>
        <topology evidence="1 11">Multi-pass membrane protein</topology>
    </subcellularLocation>
</comment>
<feature type="domain" description="TonB-dependent receptor-like beta-barrel" evidence="14">
    <location>
        <begin position="257"/>
        <end position="667"/>
    </location>
</feature>
<accession>A0A3N3DW89</accession>
<keyword evidence="5 11" id="KW-0812">Transmembrane</keyword>
<evidence type="ECO:0000256" key="3">
    <source>
        <dbReference type="ARBA" id="ARBA00022448"/>
    </source>
</evidence>
<keyword evidence="9 16" id="KW-0675">Receptor</keyword>
<evidence type="ECO:0000256" key="2">
    <source>
        <dbReference type="ARBA" id="ARBA00008143"/>
    </source>
</evidence>
<dbReference type="PANTHER" id="PTHR30069">
    <property type="entry name" value="TONB-DEPENDENT OUTER MEMBRANE RECEPTOR"/>
    <property type="match status" value="1"/>
</dbReference>
<gene>
    <name evidence="17" type="ORF">EGH82_04605</name>
    <name evidence="16" type="ORF">EGH82_16860</name>
</gene>
<evidence type="ECO:0000256" key="6">
    <source>
        <dbReference type="ARBA" id="ARBA00022729"/>
    </source>
</evidence>
<feature type="domain" description="TonB-dependent receptor plug" evidence="15">
    <location>
        <begin position="51"/>
        <end position="160"/>
    </location>
</feature>
<dbReference type="AlphaFoldDB" id="A0A3N3DW89"/>
<keyword evidence="10 11" id="KW-0998">Cell outer membrane</keyword>
<dbReference type="Pfam" id="PF00593">
    <property type="entry name" value="TonB_dep_Rec_b-barrel"/>
    <property type="match status" value="1"/>
</dbReference>
<dbReference type="Proteomes" id="UP000278792">
    <property type="component" value="Unassembled WGS sequence"/>
</dbReference>
<evidence type="ECO:0000259" key="14">
    <source>
        <dbReference type="Pfam" id="PF00593"/>
    </source>
</evidence>
<dbReference type="InterPro" id="IPR036942">
    <property type="entry name" value="Beta-barrel_TonB_sf"/>
</dbReference>
<evidence type="ECO:0000256" key="12">
    <source>
        <dbReference type="RuleBase" id="RU003357"/>
    </source>
</evidence>
<evidence type="ECO:0000256" key="5">
    <source>
        <dbReference type="ARBA" id="ARBA00022692"/>
    </source>
</evidence>
<organism evidence="16 18">
    <name type="scientific">Vibrio ponticus</name>
    <dbReference type="NCBI Taxonomy" id="265668"/>
    <lineage>
        <taxon>Bacteria</taxon>
        <taxon>Pseudomonadati</taxon>
        <taxon>Pseudomonadota</taxon>
        <taxon>Gammaproteobacteria</taxon>
        <taxon>Vibrionales</taxon>
        <taxon>Vibrionaceae</taxon>
        <taxon>Vibrio</taxon>
    </lineage>
</organism>
<evidence type="ECO:0000256" key="9">
    <source>
        <dbReference type="ARBA" id="ARBA00023170"/>
    </source>
</evidence>
<evidence type="ECO:0000256" key="10">
    <source>
        <dbReference type="ARBA" id="ARBA00023237"/>
    </source>
</evidence>
<dbReference type="InterPro" id="IPR012910">
    <property type="entry name" value="Plug_dom"/>
</dbReference>
<name>A0A3N3DW89_9VIBR</name>
<dbReference type="PROSITE" id="PS52016">
    <property type="entry name" value="TONB_DEPENDENT_REC_3"/>
    <property type="match status" value="1"/>
</dbReference>
<evidence type="ECO:0000313" key="18">
    <source>
        <dbReference type="Proteomes" id="UP000278792"/>
    </source>
</evidence>
<dbReference type="GO" id="GO:0015344">
    <property type="term" value="F:siderophore uptake transmembrane transporter activity"/>
    <property type="evidence" value="ECO:0007669"/>
    <property type="project" value="TreeGrafter"/>
</dbReference>
<evidence type="ECO:0000256" key="7">
    <source>
        <dbReference type="ARBA" id="ARBA00023077"/>
    </source>
</evidence>
<comment type="caution">
    <text evidence="16">The sequence shown here is derived from an EMBL/GenBank/DDBJ whole genome shotgun (WGS) entry which is preliminary data.</text>
</comment>
<dbReference type="SUPFAM" id="SSF56935">
    <property type="entry name" value="Porins"/>
    <property type="match status" value="1"/>
</dbReference>
<keyword evidence="7 12" id="KW-0798">TonB box</keyword>
<dbReference type="InterPro" id="IPR039426">
    <property type="entry name" value="TonB-dep_rcpt-like"/>
</dbReference>
<sequence>MRYPIPFIVSSAILLSPISSAEFDLDALLDMPLDSLADTKVVSATRTAQSLSDIAASVYVITAKEINRSGVRSVADALALAPGLHVAKFSNYDWGITARGQNKALSNTLLVMVDGRSVFNPMFSGVDWDLIPVSLDNIAQIEVVLGPVGTIWGGNATNGVINIITQEAEKAPRGKLTVKEGNYHYSEYQIHDSTEIGEYAHLSGYFEYVDHMPWTSEEDIVQPLQHFNVYTERFGARLDYQKFANTLSIQAGGIRSREDYLWVEYLPDPTQPGTHDGEPYDTEMTMQEYFAGLQHIHDFKNGNNWDNKVWLTYSDNDGTHRNANFWRLDLDSHYTIADLWGSQLSIGGNIRLIDEELGTYDEIDQYSMPYLRVTDEPKFFSQSYGIYANWDISLSDRTHLTIGNRWQYHNLTDKVYAQPQARISYELSDSQRLWAGWGRAVVTPSRLEMETTFQQNIYGYYPPIDDVYYYAGSEQLVGNDSMDVEKIETFELGYRIWQGNEFQLSISSYYSRHDNIRAALLIERIPGHNGALDALYVSQYDDPLWSETMGGEVALKWQPLSDVQLNTNYSYKRIVGHCEGALCAGSDVAKRQLENQPNHFVNAQLIWDINPQWWVSSTMHYVGKSSPHPDYTTNQAYEWPEVISFDASASWQMSKQAPRLTASVENLAAEQSKEFPESMGPFQNGTQYWLTLEWQYGALR</sequence>
<keyword evidence="3 11" id="KW-0813">Transport</keyword>
<evidence type="ECO:0000259" key="15">
    <source>
        <dbReference type="Pfam" id="PF07715"/>
    </source>
</evidence>
<evidence type="ECO:0000256" key="8">
    <source>
        <dbReference type="ARBA" id="ARBA00023136"/>
    </source>
</evidence>
<dbReference type="Pfam" id="PF07715">
    <property type="entry name" value="Plug"/>
    <property type="match status" value="1"/>
</dbReference>